<keyword evidence="3 6" id="KW-0547">Nucleotide-binding</keyword>
<dbReference type="AlphaFoldDB" id="A0AB39BHU0"/>
<dbReference type="GO" id="GO:0004642">
    <property type="term" value="F:phosphoribosylformylglycinamidine synthase activity"/>
    <property type="evidence" value="ECO:0007669"/>
    <property type="project" value="UniProtKB-UniRule"/>
</dbReference>
<evidence type="ECO:0000313" key="7">
    <source>
        <dbReference type="EMBL" id="XDI05966.1"/>
    </source>
</evidence>
<dbReference type="GO" id="GO:0005737">
    <property type="term" value="C:cytoplasm"/>
    <property type="evidence" value="ECO:0007669"/>
    <property type="project" value="UniProtKB-SubCell"/>
</dbReference>
<dbReference type="Pfam" id="PF02700">
    <property type="entry name" value="PurS"/>
    <property type="match status" value="1"/>
</dbReference>
<proteinExistence type="inferred from homology"/>
<dbReference type="PANTHER" id="PTHR34696">
    <property type="entry name" value="PHOSPHORIBOSYLFORMYLGLYCINAMIDINE SYNTHASE SUBUNIT PURS"/>
    <property type="match status" value="1"/>
</dbReference>
<dbReference type="PANTHER" id="PTHR34696:SF1">
    <property type="entry name" value="PHOSPHORIBOSYLFORMYLGLYCINAMIDINE SYNTHASE SUBUNIT PURS"/>
    <property type="match status" value="1"/>
</dbReference>
<dbReference type="Gene3D" id="3.30.1280.10">
    <property type="entry name" value="Phosphoribosylformylglycinamidine synthase subunit PurS"/>
    <property type="match status" value="1"/>
</dbReference>
<gene>
    <name evidence="6 7" type="primary">purS</name>
    <name evidence="7" type="ORF">ABFY20_02375</name>
</gene>
<dbReference type="HAMAP" id="MF_01926">
    <property type="entry name" value="PurS"/>
    <property type="match status" value="1"/>
</dbReference>
<dbReference type="EC" id="6.3.5.3" evidence="6"/>
<dbReference type="EMBL" id="CP162511">
    <property type="protein sequence ID" value="XDI05966.1"/>
    <property type="molecule type" value="Genomic_DNA"/>
</dbReference>
<dbReference type="NCBIfam" id="NF004630">
    <property type="entry name" value="PRK05974.1"/>
    <property type="match status" value="1"/>
</dbReference>
<evidence type="ECO:0000256" key="3">
    <source>
        <dbReference type="ARBA" id="ARBA00022741"/>
    </source>
</evidence>
<comment type="catalytic activity">
    <reaction evidence="6">
        <text>N(2)-formyl-N(1)-(5-phospho-beta-D-ribosyl)glycinamide + L-glutamine + ATP + H2O = 2-formamido-N(1)-(5-O-phospho-beta-D-ribosyl)acetamidine + L-glutamate + ADP + phosphate + H(+)</text>
        <dbReference type="Rhea" id="RHEA:17129"/>
        <dbReference type="ChEBI" id="CHEBI:15377"/>
        <dbReference type="ChEBI" id="CHEBI:15378"/>
        <dbReference type="ChEBI" id="CHEBI:29985"/>
        <dbReference type="ChEBI" id="CHEBI:30616"/>
        <dbReference type="ChEBI" id="CHEBI:43474"/>
        <dbReference type="ChEBI" id="CHEBI:58359"/>
        <dbReference type="ChEBI" id="CHEBI:147286"/>
        <dbReference type="ChEBI" id="CHEBI:147287"/>
        <dbReference type="ChEBI" id="CHEBI:456216"/>
        <dbReference type="EC" id="6.3.5.3"/>
    </reaction>
</comment>
<comment type="similarity">
    <text evidence="6">Belongs to the PurS family.</text>
</comment>
<comment type="pathway">
    <text evidence="6">Purine metabolism; IMP biosynthesis via de novo pathway; 5-amino-1-(5-phospho-D-ribosyl)imidazole from N(2)-formyl-N(1)-(5-phospho-D-ribosyl)glycinamide: step 1/2.</text>
</comment>
<evidence type="ECO:0000256" key="6">
    <source>
        <dbReference type="HAMAP-Rule" id="MF_01926"/>
    </source>
</evidence>
<accession>A0AB39BHU0</accession>
<dbReference type="InterPro" id="IPR003850">
    <property type="entry name" value="PurS"/>
</dbReference>
<dbReference type="GO" id="GO:0005524">
    <property type="term" value="F:ATP binding"/>
    <property type="evidence" value="ECO:0007669"/>
    <property type="project" value="UniProtKB-UniRule"/>
</dbReference>
<sequence>MPKIVVDVMPKAELLDPQGKAVAGALARLGHQAFTDVRVGKRFELTVEGPVDEQILSAVREVADELLSNSVIEDVVNITVVDAAGEHSAAAASGALA</sequence>
<protein>
    <recommendedName>
        <fullName evidence="6">Phosphoribosylformylglycinamidine synthase subunit PurS</fullName>
        <shortName evidence="6">FGAM synthase</shortName>
        <ecNumber evidence="6">6.3.5.3</ecNumber>
    </recommendedName>
    <alternativeName>
        <fullName evidence="6">Formylglycinamide ribonucleotide amidotransferase subunit III</fullName>
        <shortName evidence="6">FGAR amidotransferase III</shortName>
        <shortName evidence="6">FGAR-AT III</shortName>
    </alternativeName>
    <alternativeName>
        <fullName evidence="6">Phosphoribosylformylglycinamidine synthase subunit III</fullName>
    </alternativeName>
</protein>
<keyword evidence="2 6" id="KW-0436">Ligase</keyword>
<keyword evidence="4 6" id="KW-0658">Purine biosynthesis</keyword>
<dbReference type="SUPFAM" id="SSF82697">
    <property type="entry name" value="PurS-like"/>
    <property type="match status" value="1"/>
</dbReference>
<evidence type="ECO:0000256" key="4">
    <source>
        <dbReference type="ARBA" id="ARBA00022755"/>
    </source>
</evidence>
<dbReference type="InterPro" id="IPR036604">
    <property type="entry name" value="PurS-like_sf"/>
</dbReference>
<comment type="function">
    <text evidence="6">Part of the phosphoribosylformylglycinamidine synthase complex involved in the purines biosynthetic pathway. Catalyzes the ATP-dependent conversion of formylglycinamide ribonucleotide (FGAR) and glutamine to yield formylglycinamidine ribonucleotide (FGAM) and glutamate. The FGAM synthase complex is composed of three subunits. PurQ produces an ammonia molecule by converting glutamine to glutamate. PurL transfers the ammonia molecule to FGAR to form FGAM in an ATP-dependent manner. PurS interacts with PurQ and PurL and is thought to assist in the transfer of the ammonia molecule from PurQ to PurL.</text>
</comment>
<evidence type="ECO:0000256" key="2">
    <source>
        <dbReference type="ARBA" id="ARBA00022598"/>
    </source>
</evidence>
<keyword evidence="5 6" id="KW-0067">ATP-binding</keyword>
<organism evidence="7">
    <name type="scientific">Herbiconiux sp. A18JL235</name>
    <dbReference type="NCBI Taxonomy" id="3152363"/>
    <lineage>
        <taxon>Bacteria</taxon>
        <taxon>Bacillati</taxon>
        <taxon>Actinomycetota</taxon>
        <taxon>Actinomycetes</taxon>
        <taxon>Micrococcales</taxon>
        <taxon>Microbacteriaceae</taxon>
        <taxon>Herbiconiux</taxon>
    </lineage>
</organism>
<dbReference type="GO" id="GO:0006189">
    <property type="term" value="P:'de novo' IMP biosynthetic process"/>
    <property type="evidence" value="ECO:0007669"/>
    <property type="project" value="UniProtKB-UniRule"/>
</dbReference>
<evidence type="ECO:0000256" key="1">
    <source>
        <dbReference type="ARBA" id="ARBA00022490"/>
    </source>
</evidence>
<evidence type="ECO:0000256" key="5">
    <source>
        <dbReference type="ARBA" id="ARBA00022840"/>
    </source>
</evidence>
<comment type="subunit">
    <text evidence="6">Part of the FGAM synthase complex composed of 1 PurL, 1 PurQ and 2 PurS subunits.</text>
</comment>
<dbReference type="NCBIfam" id="TIGR00302">
    <property type="entry name" value="phosphoribosylformylglycinamidine synthase subunit PurS"/>
    <property type="match status" value="1"/>
</dbReference>
<comment type="subcellular location">
    <subcellularLocation>
        <location evidence="6">Cytoplasm</location>
    </subcellularLocation>
</comment>
<reference evidence="7" key="1">
    <citation type="submission" date="2024-05" db="EMBL/GenBank/DDBJ databases">
        <title>Herbiconiux sp. A18JL235.</title>
        <authorList>
            <person name="Zhang G."/>
        </authorList>
    </citation>
    <scope>NUCLEOTIDE SEQUENCE</scope>
    <source>
        <strain evidence="7">A18JL235</strain>
    </source>
</reference>
<dbReference type="RefSeq" id="WP_368498355.1">
    <property type="nucleotide sequence ID" value="NZ_CP162511.1"/>
</dbReference>
<keyword evidence="1 6" id="KW-0963">Cytoplasm</keyword>
<name>A0AB39BHU0_9MICO</name>